<evidence type="ECO:0000313" key="5">
    <source>
        <dbReference type="EMBL" id="KAG5523922.1"/>
    </source>
</evidence>
<dbReference type="AlphaFoldDB" id="A0AAV6I8T3"/>
<sequence length="1064" mass="119201">MPLRALRLCCCYFFELCSAVSSSSAPQFLRDLLCSFFELRSAASSSSAPQPLPLRALLCRFFELYSATVASSSFKAPCYRYFFELKALQCLRALLREEMALFNDRSVDDNQVLSISYEGVAPATQVDLWVHDPAIGALALDWDLSPDSHHLSQWYTESSRELFDHGKSTFISDDALLLRSSLHKKNNDSEHFLLLGDRIANGDAKWGNTTPLFGEISFIDGYWDWLEDVLARNKDVLTAAKIYDAVFASLFTYVRNTNLIRSFCELWCPSTNSLHVPIGEASISLWELRLTEGLSIDGIFYDEAVPSARELTGVDKKDVPLLPSSCKYLFLAYRKIYCASETSNVTTHDWVKNWFNTEKVLDGQKSRSEDTEKVLDDLGVEKDVKEETNLAALLSCWLCVFLLPNKQVDKIRPSVFIVASMMAQGKRFSLVVPVLASIYHGLREITSSPNLSKCGAAFPIHYVYGWLSRYYDSYFLSASTKFTCGARMVRLGGEKKAKHFSSQEACDLLKSITPLTLSLLALTKPKQGIVTDHGKHSDSWNDYIISLRSSYLTLRRGNEHIVEPYIPYRFARQFRFCQDIPGKLREELSTGTLEAIYQLWESCTRLNTMAEFMIPSHSSEGLATKEYAEWWEKSSSSFCKYKPACAKPDSSPAAPKEKNLIKISITKSKLASEVTQPLSKPKEKAVTKEAAVVVAVRPKTPLSIPASKPKPTVTNTSEPTGGRKRATLVLSEDSSSDQGECHWKRGKKKAIDSDSQLKEKVTVSDLAKLDFNLHGVLDNLPNTSNHLEESIKINESNLKLAANYNKCNMELVTVKKQMEELKGLLSNVTSEKEKLSSVDGPNPFDLASRSKHNFVSGAIHLPSASKPSTSKPLMLGRAAPSTVTAFDTGSVINRGRLLAAKIYDSNIKSILGKTPFEKLTSLRPKLQVIYAEFSKLELDYSPLQTQVEKYIQNATNYASMRSNFASGMTLEAKERRLADVDTKRGQLMEELEQLNLEAKRLRESLEGIDAQRAQKQHVVSTLQAERANIEATEVMEPADMEVANNLEQLLKSELEEIQNLAWLD</sequence>
<dbReference type="PANTHER" id="PTHR36607">
    <property type="entry name" value="1,2-DIHYDROXY-3-KETO-5-METHYLTHIOPENTENE DIOXYGENASE 4"/>
    <property type="match status" value="1"/>
</dbReference>
<reference evidence="5" key="1">
    <citation type="submission" date="2020-08" db="EMBL/GenBank/DDBJ databases">
        <title>Plant Genome Project.</title>
        <authorList>
            <person name="Zhang R.-G."/>
        </authorList>
    </citation>
    <scope>NUCLEOTIDE SEQUENCE</scope>
    <source>
        <strain evidence="5">WSP0</strain>
        <tissue evidence="5">Leaf</tissue>
    </source>
</reference>
<feature type="region of interest" description="Disordered" evidence="2">
    <location>
        <begin position="703"/>
        <end position="723"/>
    </location>
</feature>
<evidence type="ECO:0000256" key="1">
    <source>
        <dbReference type="SAM" id="Coils"/>
    </source>
</evidence>
<name>A0AAV6I8T3_9ERIC</name>
<feature type="domain" description="Aminotransferase-like plant mobile" evidence="4">
    <location>
        <begin position="242"/>
        <end position="632"/>
    </location>
</feature>
<evidence type="ECO:0000256" key="3">
    <source>
        <dbReference type="SAM" id="SignalP"/>
    </source>
</evidence>
<comment type="caution">
    <text evidence="5">The sequence shown here is derived from an EMBL/GenBank/DDBJ whole genome shotgun (WGS) entry which is preliminary data.</text>
</comment>
<gene>
    <name evidence="5" type="ORF">RHGRI_030802</name>
</gene>
<feature type="coiled-coil region" evidence="1">
    <location>
        <begin position="970"/>
        <end position="1011"/>
    </location>
</feature>
<dbReference type="Pfam" id="PF10536">
    <property type="entry name" value="PMD"/>
    <property type="match status" value="1"/>
</dbReference>
<dbReference type="EMBL" id="JACTNZ010000011">
    <property type="protein sequence ID" value="KAG5523922.1"/>
    <property type="molecule type" value="Genomic_DNA"/>
</dbReference>
<feature type="chain" id="PRO_5043540535" description="Aminotransferase-like plant mobile domain-containing protein" evidence="3">
    <location>
        <begin position="20"/>
        <end position="1064"/>
    </location>
</feature>
<keyword evidence="1" id="KW-0175">Coiled coil</keyword>
<dbReference type="InterPro" id="IPR019557">
    <property type="entry name" value="AminoTfrase-like_pln_mobile"/>
</dbReference>
<keyword evidence="3" id="KW-0732">Signal</keyword>
<evidence type="ECO:0000313" key="6">
    <source>
        <dbReference type="Proteomes" id="UP000823749"/>
    </source>
</evidence>
<accession>A0AAV6I8T3</accession>
<keyword evidence="6" id="KW-1185">Reference proteome</keyword>
<protein>
    <recommendedName>
        <fullName evidence="4">Aminotransferase-like plant mobile domain-containing protein</fullName>
    </recommendedName>
</protein>
<feature type="signal peptide" evidence="3">
    <location>
        <begin position="1"/>
        <end position="19"/>
    </location>
</feature>
<dbReference type="PANTHER" id="PTHR36607:SF20">
    <property type="entry name" value="AMINOTRANSFERASE-LIKE PLANT MOBILE DOMAIN-CONTAINING PROTEIN"/>
    <property type="match status" value="1"/>
</dbReference>
<proteinExistence type="predicted"/>
<organism evidence="5 6">
    <name type="scientific">Rhododendron griersonianum</name>
    <dbReference type="NCBI Taxonomy" id="479676"/>
    <lineage>
        <taxon>Eukaryota</taxon>
        <taxon>Viridiplantae</taxon>
        <taxon>Streptophyta</taxon>
        <taxon>Embryophyta</taxon>
        <taxon>Tracheophyta</taxon>
        <taxon>Spermatophyta</taxon>
        <taxon>Magnoliopsida</taxon>
        <taxon>eudicotyledons</taxon>
        <taxon>Gunneridae</taxon>
        <taxon>Pentapetalae</taxon>
        <taxon>asterids</taxon>
        <taxon>Ericales</taxon>
        <taxon>Ericaceae</taxon>
        <taxon>Ericoideae</taxon>
        <taxon>Rhodoreae</taxon>
        <taxon>Rhododendron</taxon>
    </lineage>
</organism>
<evidence type="ECO:0000259" key="4">
    <source>
        <dbReference type="Pfam" id="PF10536"/>
    </source>
</evidence>
<dbReference type="Proteomes" id="UP000823749">
    <property type="component" value="Chromosome 11"/>
</dbReference>
<evidence type="ECO:0000256" key="2">
    <source>
        <dbReference type="SAM" id="MobiDB-lite"/>
    </source>
</evidence>